<evidence type="ECO:0000259" key="2">
    <source>
        <dbReference type="Pfam" id="PF00082"/>
    </source>
</evidence>
<reference evidence="3" key="2">
    <citation type="submission" date="2021-09" db="EMBL/GenBank/DDBJ databases">
        <authorList>
            <person name="Gilroy R."/>
        </authorList>
    </citation>
    <scope>NUCLEOTIDE SEQUENCE</scope>
    <source>
        <strain evidence="3">316</strain>
    </source>
</reference>
<evidence type="ECO:0000313" key="3">
    <source>
        <dbReference type="EMBL" id="HJE22896.1"/>
    </source>
</evidence>
<sequence>MPERPIVRIRREQRLGRRIPGRKPRIPRKLTYQEQAERQADTFSRISADFERMTAGAGISVDPAATSPDRALVFEVIGRVDGFARAAREAGFEWLSEDLVDPEAAGDEDDATDDTGEEASSSILYVTMPSLEGLRRLLGWWKAFTDGKEPSDKLEKEWWKLFGYLADVRVWSAKDRVDPSLAAYVERMLERDPQALVRVEFDLWYLGTEVRRRRAVDELRSVLGELDASVLDEVSIPEIHYHGVLASMPAGIARDAAGRTGPLATASMVMIVRPQSLFSIALPETASTERENRAVPPTLDVRPPIAVLLDGYPVQSHELLRNRIDIEEVDVTGDDAPVEMRFHGTAMASLILHGDLAANEAPLERVLKVVPILAGAQDADVETTPTDKLPLAMVHRAVEALAARSNGTLDTVLFNHSVCDVSSPFVRRPTPWAKLLDHLSHRHRILFIVSAGNVHAPIPMDAYEDFDEFLAHDPDERGIAILRAVEAAKGRRGILSPAEALNAVTVGALHADGADDGPPRQVDPFGFAANNLCSAIGLGFARALKPDLVMDGGRQVAAAVAHPGGFAIEGRQIAHLGQRAAAPDVDGGTTDYVRRSTGTSNAAALATRHGIRIAEALEDVFASSGERWQNQATRAVMLKALLTHGCRWGSIGGVLDRAYPPADPRRQRRRETIARFLGFGRPDIDSVIQGDANRITLLADDQIRSGDLHEYRIPIPSALLGSREIRRISLTLSWCTPIHPANSTYRGVRLQLVNREGKGQYWKAVDPFLQPHPNFGAKGTTIHRVFEGARRIGALPEGGVFVGVQAYRLHEEFEEAIVPYALAVTIEVAQTLRADIYMDVRQRVRPRVRQRERV</sequence>
<dbReference type="InterPro" id="IPR000209">
    <property type="entry name" value="Peptidase_S8/S53_dom"/>
</dbReference>
<feature type="region of interest" description="Disordered" evidence="1">
    <location>
        <begin position="1"/>
        <end position="38"/>
    </location>
</feature>
<dbReference type="GO" id="GO:0006508">
    <property type="term" value="P:proteolysis"/>
    <property type="evidence" value="ECO:0007669"/>
    <property type="project" value="InterPro"/>
</dbReference>
<dbReference type="AlphaFoldDB" id="A0A921JDQ5"/>
<dbReference type="CDD" id="cd04847">
    <property type="entry name" value="Peptidases_S8_Subtilisin_like_2"/>
    <property type="match status" value="1"/>
</dbReference>
<evidence type="ECO:0000256" key="1">
    <source>
        <dbReference type="SAM" id="MobiDB-lite"/>
    </source>
</evidence>
<dbReference type="InterPro" id="IPR036852">
    <property type="entry name" value="Peptidase_S8/S53_dom_sf"/>
</dbReference>
<dbReference type="EMBL" id="DYYG01000013">
    <property type="protein sequence ID" value="HJE22896.1"/>
    <property type="molecule type" value="Genomic_DNA"/>
</dbReference>
<evidence type="ECO:0000313" key="4">
    <source>
        <dbReference type="Proteomes" id="UP000742631"/>
    </source>
</evidence>
<dbReference type="SUPFAM" id="SSF52743">
    <property type="entry name" value="Subtilisin-like"/>
    <property type="match status" value="1"/>
</dbReference>
<dbReference type="Pfam" id="PF00082">
    <property type="entry name" value="Peptidase_S8"/>
    <property type="match status" value="1"/>
</dbReference>
<feature type="domain" description="Peptidase S8/S53" evidence="2">
    <location>
        <begin position="316"/>
        <end position="641"/>
    </location>
</feature>
<feature type="compositionally biased region" description="Basic residues" evidence="1">
    <location>
        <begin position="16"/>
        <end position="28"/>
    </location>
</feature>
<dbReference type="Gene3D" id="3.40.50.200">
    <property type="entry name" value="Peptidase S8/S53 domain"/>
    <property type="match status" value="1"/>
</dbReference>
<dbReference type="InterPro" id="IPR034074">
    <property type="entry name" value="Y4bN_pept_dom"/>
</dbReference>
<dbReference type="GO" id="GO:0004252">
    <property type="term" value="F:serine-type endopeptidase activity"/>
    <property type="evidence" value="ECO:0007669"/>
    <property type="project" value="InterPro"/>
</dbReference>
<protein>
    <submittedName>
        <fullName evidence="3">S8 family peptidase</fullName>
    </submittedName>
</protein>
<name>A0A921JDQ5_9HYPH</name>
<feature type="compositionally biased region" description="Basic and acidic residues" evidence="1">
    <location>
        <begin position="1"/>
        <end position="15"/>
    </location>
</feature>
<reference evidence="3" key="1">
    <citation type="journal article" date="2021" name="PeerJ">
        <title>Extensive microbial diversity within the chicken gut microbiome revealed by metagenomics and culture.</title>
        <authorList>
            <person name="Gilroy R."/>
            <person name="Ravi A."/>
            <person name="Getino M."/>
            <person name="Pursley I."/>
            <person name="Horton D.L."/>
            <person name="Alikhan N.F."/>
            <person name="Baker D."/>
            <person name="Gharbi K."/>
            <person name="Hall N."/>
            <person name="Watson M."/>
            <person name="Adriaenssens E.M."/>
            <person name="Foster-Nyarko E."/>
            <person name="Jarju S."/>
            <person name="Secka A."/>
            <person name="Antonio M."/>
            <person name="Oren A."/>
            <person name="Chaudhuri R.R."/>
            <person name="La Ragione R."/>
            <person name="Hildebrand F."/>
            <person name="Pallen M.J."/>
        </authorList>
    </citation>
    <scope>NUCLEOTIDE SEQUENCE</scope>
    <source>
        <strain evidence="3">316</strain>
    </source>
</reference>
<organism evidence="3 4">
    <name type="scientific">Methylorubrum populi</name>
    <dbReference type="NCBI Taxonomy" id="223967"/>
    <lineage>
        <taxon>Bacteria</taxon>
        <taxon>Pseudomonadati</taxon>
        <taxon>Pseudomonadota</taxon>
        <taxon>Alphaproteobacteria</taxon>
        <taxon>Hyphomicrobiales</taxon>
        <taxon>Methylobacteriaceae</taxon>
        <taxon>Methylorubrum</taxon>
    </lineage>
</organism>
<accession>A0A921JDQ5</accession>
<gene>
    <name evidence="3" type="ORF">K8W01_04490</name>
</gene>
<dbReference type="Proteomes" id="UP000742631">
    <property type="component" value="Unassembled WGS sequence"/>
</dbReference>
<comment type="caution">
    <text evidence="3">The sequence shown here is derived from an EMBL/GenBank/DDBJ whole genome shotgun (WGS) entry which is preliminary data.</text>
</comment>
<proteinExistence type="predicted"/>